<evidence type="ECO:0000313" key="2">
    <source>
        <dbReference type="EMBL" id="SIQ51099.1"/>
    </source>
</evidence>
<dbReference type="EMBL" id="FTNM01000001">
    <property type="protein sequence ID" value="SIQ51099.1"/>
    <property type="molecule type" value="Genomic_DNA"/>
</dbReference>
<keyword evidence="1" id="KW-1133">Transmembrane helix</keyword>
<reference evidence="3" key="1">
    <citation type="submission" date="2017-01" db="EMBL/GenBank/DDBJ databases">
        <authorList>
            <person name="Varghese N."/>
            <person name="Submissions S."/>
        </authorList>
    </citation>
    <scope>NUCLEOTIDE SEQUENCE [LARGE SCALE GENOMIC DNA]</scope>
    <source>
        <strain evidence="3">DM9</strain>
    </source>
</reference>
<sequence>MKRTQFAQLAAVLTLFLVLGTVLSYFLLLDMSTSKHLKELRLFYKIMDSCESAAAKAEADYAKGAVKMYFPSGLEMDQNRFPYTFYRQIEEEYGIETIYTGDLGYPYFSCYNLKMDSLLSERIGQNTIESLYREMHREQYPN</sequence>
<evidence type="ECO:0000313" key="3">
    <source>
        <dbReference type="Proteomes" id="UP000185924"/>
    </source>
</evidence>
<evidence type="ECO:0000256" key="1">
    <source>
        <dbReference type="SAM" id="Phobius"/>
    </source>
</evidence>
<gene>
    <name evidence="2" type="ORF">SAMN05421545_0245</name>
</gene>
<protein>
    <submittedName>
        <fullName evidence="2">Uncharacterized protein</fullName>
    </submittedName>
</protein>
<dbReference type="AlphaFoldDB" id="A0A1N6TCK6"/>
<proteinExistence type="predicted"/>
<dbReference type="Proteomes" id="UP000185924">
    <property type="component" value="Unassembled WGS sequence"/>
</dbReference>
<organism evidence="2 3">
    <name type="scientific">Pontibacter lucknowensis</name>
    <dbReference type="NCBI Taxonomy" id="1077936"/>
    <lineage>
        <taxon>Bacteria</taxon>
        <taxon>Pseudomonadati</taxon>
        <taxon>Bacteroidota</taxon>
        <taxon>Cytophagia</taxon>
        <taxon>Cytophagales</taxon>
        <taxon>Hymenobacteraceae</taxon>
        <taxon>Pontibacter</taxon>
    </lineage>
</organism>
<keyword evidence="1" id="KW-0472">Membrane</keyword>
<accession>A0A1N6TCK6</accession>
<feature type="transmembrane region" description="Helical" evidence="1">
    <location>
        <begin position="6"/>
        <end position="28"/>
    </location>
</feature>
<name>A0A1N6TCK6_9BACT</name>
<keyword evidence="3" id="KW-1185">Reference proteome</keyword>
<keyword evidence="1" id="KW-0812">Transmembrane</keyword>
<dbReference type="RefSeq" id="WP_076420533.1">
    <property type="nucleotide sequence ID" value="NZ_FTNM01000001.1"/>
</dbReference>